<name>A0A370V2U9_9ESCH</name>
<dbReference type="Proteomes" id="UP000254454">
    <property type="component" value="Unassembled WGS sequence"/>
</dbReference>
<comment type="caution">
    <text evidence="1">The sequence shown here is derived from an EMBL/GenBank/DDBJ whole genome shotgun (WGS) entry which is preliminary data.</text>
</comment>
<proteinExistence type="predicted"/>
<organism evidence="1 2">
    <name type="scientific">Escherichia marmotae</name>
    <dbReference type="NCBI Taxonomy" id="1499973"/>
    <lineage>
        <taxon>Bacteria</taxon>
        <taxon>Pseudomonadati</taxon>
        <taxon>Pseudomonadota</taxon>
        <taxon>Gammaproteobacteria</taxon>
        <taxon>Enterobacterales</taxon>
        <taxon>Enterobacteriaceae</taxon>
        <taxon>Escherichia</taxon>
    </lineage>
</organism>
<sequence length="127" mass="13476">MTVKSNPAGVTLTGTDADGQTVTLNMGSNWFAQSAMEGGFLNIDVPGSAINTCKALNAGVATESQLSGIISEWGELQKYPGWTSLASNWLYSSTTVVRNGKTYYRAFYLPQGTVSELSGPGGYYACR</sequence>
<evidence type="ECO:0000313" key="1">
    <source>
        <dbReference type="EMBL" id="RDR22964.1"/>
    </source>
</evidence>
<evidence type="ECO:0000313" key="2">
    <source>
        <dbReference type="Proteomes" id="UP000254454"/>
    </source>
</evidence>
<dbReference type="EMBL" id="QONO01000201">
    <property type="protein sequence ID" value="RDR22964.1"/>
    <property type="molecule type" value="Genomic_DNA"/>
</dbReference>
<protein>
    <submittedName>
        <fullName evidence="1">Uncharacterized protein</fullName>
    </submittedName>
</protein>
<gene>
    <name evidence="1" type="ORF">C4A13_03926</name>
</gene>
<accession>A0A370V2U9</accession>
<dbReference type="AlphaFoldDB" id="A0A370V2U9"/>
<reference evidence="1 2" key="1">
    <citation type="submission" date="2018-06" db="EMBL/GenBank/DDBJ databases">
        <title>Recombination Drives Gene Content and Phenotype Evolution in Wild Type E. coli Strains.</title>
        <authorList>
            <person name="Field C.M."/>
            <person name="Silander O.K."/>
            <person name="Van Nimwegen E."/>
        </authorList>
    </citation>
    <scope>NUCLEOTIDE SEQUENCE [LARGE SCALE GENOMIC DNA]</scope>
    <source>
        <strain evidence="1 2">SC344</strain>
    </source>
</reference>